<dbReference type="InterPro" id="IPR039424">
    <property type="entry name" value="SBP_5"/>
</dbReference>
<dbReference type="PIRSF" id="PIRSF002741">
    <property type="entry name" value="MppA"/>
    <property type="match status" value="1"/>
</dbReference>
<keyword evidence="1" id="KW-0732">Signal</keyword>
<feature type="domain" description="Solute-binding protein family 5" evidence="2">
    <location>
        <begin position="80"/>
        <end position="439"/>
    </location>
</feature>
<dbReference type="GO" id="GO:0043190">
    <property type="term" value="C:ATP-binding cassette (ABC) transporter complex"/>
    <property type="evidence" value="ECO:0007669"/>
    <property type="project" value="InterPro"/>
</dbReference>
<evidence type="ECO:0000313" key="4">
    <source>
        <dbReference type="Proteomes" id="UP000460221"/>
    </source>
</evidence>
<accession>A0A7K1FIC9</accession>
<evidence type="ECO:0000259" key="2">
    <source>
        <dbReference type="Pfam" id="PF00496"/>
    </source>
</evidence>
<evidence type="ECO:0000313" key="3">
    <source>
        <dbReference type="EMBL" id="MTD12644.1"/>
    </source>
</evidence>
<dbReference type="RefSeq" id="WP_154766673.1">
    <property type="nucleotide sequence ID" value="NZ_WLYK01000001.1"/>
</dbReference>
<dbReference type="PANTHER" id="PTHR30290">
    <property type="entry name" value="PERIPLASMIC BINDING COMPONENT OF ABC TRANSPORTER"/>
    <property type="match status" value="1"/>
</dbReference>
<proteinExistence type="predicted"/>
<dbReference type="PANTHER" id="PTHR30290:SF16">
    <property type="entry name" value="OLIGOPEPTIDE ABC TRANSPORTER, PERIPLASMIC OLIGOPEPTIDE-BINDING PROTEIN"/>
    <property type="match status" value="1"/>
</dbReference>
<dbReference type="Proteomes" id="UP000460221">
    <property type="component" value="Unassembled WGS sequence"/>
</dbReference>
<dbReference type="PROSITE" id="PS51257">
    <property type="entry name" value="PROKAR_LIPOPROTEIN"/>
    <property type="match status" value="1"/>
</dbReference>
<organism evidence="3 4">
    <name type="scientific">Nakamurella alba</name>
    <dbReference type="NCBI Taxonomy" id="2665158"/>
    <lineage>
        <taxon>Bacteria</taxon>
        <taxon>Bacillati</taxon>
        <taxon>Actinomycetota</taxon>
        <taxon>Actinomycetes</taxon>
        <taxon>Nakamurellales</taxon>
        <taxon>Nakamurellaceae</taxon>
        <taxon>Nakamurella</taxon>
    </lineage>
</organism>
<dbReference type="Gene3D" id="3.40.190.10">
    <property type="entry name" value="Periplasmic binding protein-like II"/>
    <property type="match status" value="1"/>
</dbReference>
<dbReference type="GO" id="GO:1904680">
    <property type="term" value="F:peptide transmembrane transporter activity"/>
    <property type="evidence" value="ECO:0007669"/>
    <property type="project" value="TreeGrafter"/>
</dbReference>
<dbReference type="EMBL" id="WLYK01000001">
    <property type="protein sequence ID" value="MTD12644.1"/>
    <property type="molecule type" value="Genomic_DNA"/>
</dbReference>
<evidence type="ECO:0000256" key="1">
    <source>
        <dbReference type="SAM" id="SignalP"/>
    </source>
</evidence>
<dbReference type="Gene3D" id="3.10.105.10">
    <property type="entry name" value="Dipeptide-binding Protein, Domain 3"/>
    <property type="match status" value="1"/>
</dbReference>
<dbReference type="InterPro" id="IPR000914">
    <property type="entry name" value="SBP_5_dom"/>
</dbReference>
<protein>
    <recommendedName>
        <fullName evidence="2">Solute-binding protein family 5 domain-containing protein</fullName>
    </recommendedName>
</protein>
<name>A0A7K1FIC9_9ACTN</name>
<comment type="caution">
    <text evidence="3">The sequence shown here is derived from an EMBL/GenBank/DDBJ whole genome shotgun (WGS) entry which is preliminary data.</text>
</comment>
<keyword evidence="4" id="KW-1185">Reference proteome</keyword>
<feature type="signal peptide" evidence="1">
    <location>
        <begin position="1"/>
        <end position="20"/>
    </location>
</feature>
<dbReference type="Pfam" id="PF00496">
    <property type="entry name" value="SBP_bac_5"/>
    <property type="match status" value="1"/>
</dbReference>
<dbReference type="GO" id="GO:0042597">
    <property type="term" value="C:periplasmic space"/>
    <property type="evidence" value="ECO:0007669"/>
    <property type="project" value="UniProtKB-ARBA"/>
</dbReference>
<dbReference type="GO" id="GO:0015833">
    <property type="term" value="P:peptide transport"/>
    <property type="evidence" value="ECO:0007669"/>
    <property type="project" value="TreeGrafter"/>
</dbReference>
<feature type="chain" id="PRO_5039592921" description="Solute-binding protein family 5 domain-containing protein" evidence="1">
    <location>
        <begin position="21"/>
        <end position="549"/>
    </location>
</feature>
<dbReference type="Gene3D" id="3.90.76.10">
    <property type="entry name" value="Dipeptide-binding Protein, Domain 1"/>
    <property type="match status" value="1"/>
</dbReference>
<dbReference type="InterPro" id="IPR030678">
    <property type="entry name" value="Peptide/Ni-bd"/>
</dbReference>
<dbReference type="SUPFAM" id="SSF53850">
    <property type="entry name" value="Periplasmic binding protein-like II"/>
    <property type="match status" value="1"/>
</dbReference>
<gene>
    <name evidence="3" type="ORF">GIS00_01625</name>
</gene>
<reference evidence="3 4" key="1">
    <citation type="submission" date="2019-11" db="EMBL/GenBank/DDBJ databases">
        <authorList>
            <person name="Jiang L.-Q."/>
        </authorList>
    </citation>
    <scope>NUCLEOTIDE SEQUENCE [LARGE SCALE GENOMIC DNA]</scope>
    <source>
        <strain evidence="3 4">YIM 132087</strain>
    </source>
</reference>
<sequence length="549" mass="59715">MRRRLPALLAAGLITLTGCANIGREPAPPAEPGYISELVLPAENGNAVQSLENYNPYAVSPLTRQYIYEPLMVTNTDSCEIMPWLATGYEWVNTTTLRLDIREGVQWSDGTPFTPADVAFTLNAGKQYPGIDKAGLWSDSFGAPATSVKVDGQSVVITFSGDAASKLDGLVNATLILPEHVYGSVGDITTYIDANPVGTGPFVKGAYNGRRLTLERNPNYWQADTIKIEQLSLEGTYDANSGALKLRSGALDLYTGDIPNPNNSVRGASSTDYYYAPAGTTVLAPNNSKFPTDNAQFRTAMAYAIDKEQLARKASFGVMQPASQTMLKLPLQQNQLPEKYQQDGGYIGYDPTKAAQILDEAGFTVGPDGLRTTPDGQPLQLIFSVQAGFIDYLAMADVIVRNFQAIGLNVKLIATDPNAVDSQIKTGDFDMVLDYVNGGCVRAKDLGGKLASNQISDDKTLKINVERYNDPETDKLVADFEATIDPEQQKTYTDQIIDIFVQQVPVIALQYAPQRLIYRTAGITGWPTTANPYPTNNMVYVLTHLRPTS</sequence>
<dbReference type="CDD" id="cd08509">
    <property type="entry name" value="PBP2_TmCBP_oligosaccharides_like"/>
    <property type="match status" value="1"/>
</dbReference>
<dbReference type="AlphaFoldDB" id="A0A7K1FIC9"/>